<sequence>MVIFIFSSFMFSLAVLRPWDLLGGLYTSTHCSIARPSTYSEASYWKIWCKAEPEGLQRTSCQPVPECKRCSGRDRVCRISCGPGKRSEQEQEADIIVSVEEKVGLSGGASSGRRGEAASSTTSARSSCI</sequence>
<evidence type="ECO:0000256" key="1">
    <source>
        <dbReference type="SAM" id="MobiDB-lite"/>
    </source>
</evidence>
<accession>A0ABD0XJ59</accession>
<dbReference type="AlphaFoldDB" id="A0ABD0XJ59"/>
<name>A0ABD0XJ59_UMBPY</name>
<feature type="region of interest" description="Disordered" evidence="1">
    <location>
        <begin position="105"/>
        <end position="129"/>
    </location>
</feature>
<keyword evidence="4" id="KW-1185">Reference proteome</keyword>
<proteinExistence type="predicted"/>
<protein>
    <submittedName>
        <fullName evidence="3">Uncharacterized protein</fullName>
    </submittedName>
</protein>
<evidence type="ECO:0000256" key="2">
    <source>
        <dbReference type="SAM" id="SignalP"/>
    </source>
</evidence>
<reference evidence="3 4" key="1">
    <citation type="submission" date="2024-06" db="EMBL/GenBank/DDBJ databases">
        <authorList>
            <person name="Pan Q."/>
            <person name="Wen M."/>
            <person name="Jouanno E."/>
            <person name="Zahm M."/>
            <person name="Klopp C."/>
            <person name="Cabau C."/>
            <person name="Louis A."/>
            <person name="Berthelot C."/>
            <person name="Parey E."/>
            <person name="Roest Crollius H."/>
            <person name="Montfort J."/>
            <person name="Robinson-Rechavi M."/>
            <person name="Bouchez O."/>
            <person name="Lampietro C."/>
            <person name="Lopez Roques C."/>
            <person name="Donnadieu C."/>
            <person name="Postlethwait J."/>
            <person name="Bobe J."/>
            <person name="Verreycken H."/>
            <person name="Guiguen Y."/>
        </authorList>
    </citation>
    <scope>NUCLEOTIDE SEQUENCE [LARGE SCALE GENOMIC DNA]</scope>
    <source>
        <strain evidence="3">Up_M1</strain>
        <tissue evidence="3">Testis</tissue>
    </source>
</reference>
<dbReference type="Proteomes" id="UP001557470">
    <property type="component" value="Unassembled WGS sequence"/>
</dbReference>
<keyword evidence="2" id="KW-0732">Signal</keyword>
<evidence type="ECO:0000313" key="3">
    <source>
        <dbReference type="EMBL" id="KAL1020594.1"/>
    </source>
</evidence>
<evidence type="ECO:0000313" key="4">
    <source>
        <dbReference type="Proteomes" id="UP001557470"/>
    </source>
</evidence>
<feature type="compositionally biased region" description="Low complexity" evidence="1">
    <location>
        <begin position="117"/>
        <end position="129"/>
    </location>
</feature>
<dbReference type="EMBL" id="JAGEUA010000001">
    <property type="protein sequence ID" value="KAL1020594.1"/>
    <property type="molecule type" value="Genomic_DNA"/>
</dbReference>
<organism evidence="3 4">
    <name type="scientific">Umbra pygmaea</name>
    <name type="common">Eastern mudminnow</name>
    <dbReference type="NCBI Taxonomy" id="75934"/>
    <lineage>
        <taxon>Eukaryota</taxon>
        <taxon>Metazoa</taxon>
        <taxon>Chordata</taxon>
        <taxon>Craniata</taxon>
        <taxon>Vertebrata</taxon>
        <taxon>Euteleostomi</taxon>
        <taxon>Actinopterygii</taxon>
        <taxon>Neopterygii</taxon>
        <taxon>Teleostei</taxon>
        <taxon>Protacanthopterygii</taxon>
        <taxon>Esociformes</taxon>
        <taxon>Umbridae</taxon>
        <taxon>Umbra</taxon>
    </lineage>
</organism>
<gene>
    <name evidence="3" type="ORF">UPYG_G00002170</name>
</gene>
<feature type="chain" id="PRO_5044873355" evidence="2">
    <location>
        <begin position="17"/>
        <end position="129"/>
    </location>
</feature>
<feature type="signal peptide" evidence="2">
    <location>
        <begin position="1"/>
        <end position="16"/>
    </location>
</feature>
<comment type="caution">
    <text evidence="3">The sequence shown here is derived from an EMBL/GenBank/DDBJ whole genome shotgun (WGS) entry which is preliminary data.</text>
</comment>